<proteinExistence type="predicted"/>
<protein>
    <submittedName>
        <fullName evidence="1">Uncharacterized protein</fullName>
    </submittedName>
</protein>
<organism evidence="1 2">
    <name type="scientific">Paraburkholderia atlantica</name>
    <dbReference type="NCBI Taxonomy" id="2654982"/>
    <lineage>
        <taxon>Bacteria</taxon>
        <taxon>Pseudomonadati</taxon>
        <taxon>Pseudomonadota</taxon>
        <taxon>Betaproteobacteria</taxon>
        <taxon>Burkholderiales</taxon>
        <taxon>Burkholderiaceae</taxon>
        <taxon>Paraburkholderia</taxon>
    </lineage>
</organism>
<dbReference type="Proteomes" id="UP000592780">
    <property type="component" value="Unassembled WGS sequence"/>
</dbReference>
<dbReference type="AlphaFoldDB" id="A0A7W8Q5H7"/>
<accession>A0A7W8Q5H7</accession>
<gene>
    <name evidence="1" type="ORF">HDG40_002228</name>
</gene>
<keyword evidence="2" id="KW-1185">Reference proteome</keyword>
<sequence>MTAAMAPALLELSAATVEPPVKAVVMIKVVEAATALWTGVLSFQAQQRAPTSAARATSTYPR</sequence>
<comment type="caution">
    <text evidence="1">The sequence shown here is derived from an EMBL/GenBank/DDBJ whole genome shotgun (WGS) entry which is preliminary data.</text>
</comment>
<reference evidence="1 2" key="1">
    <citation type="submission" date="2020-08" db="EMBL/GenBank/DDBJ databases">
        <title>Genomic Encyclopedia of Type Strains, Phase IV (KMG-V): Genome sequencing to study the core and pangenomes of soil and plant-associated prokaryotes.</title>
        <authorList>
            <person name="Whitman W."/>
        </authorList>
    </citation>
    <scope>NUCLEOTIDE SEQUENCE [LARGE SCALE GENOMIC DNA]</scope>
    <source>
        <strain evidence="1 2">JPY158</strain>
    </source>
</reference>
<evidence type="ECO:0000313" key="2">
    <source>
        <dbReference type="Proteomes" id="UP000592780"/>
    </source>
</evidence>
<evidence type="ECO:0000313" key="1">
    <source>
        <dbReference type="EMBL" id="MBB5424084.1"/>
    </source>
</evidence>
<name>A0A7W8Q5H7_PARAM</name>
<dbReference type="EMBL" id="JACHDD010000003">
    <property type="protein sequence ID" value="MBB5424084.1"/>
    <property type="molecule type" value="Genomic_DNA"/>
</dbReference>